<dbReference type="EMBL" id="ATMH01009534">
    <property type="protein sequence ID" value="EPY19300.1"/>
    <property type="molecule type" value="Genomic_DNA"/>
</dbReference>
<gene>
    <name evidence="2" type="ORF">STCU_09534</name>
</gene>
<feature type="region of interest" description="Disordered" evidence="1">
    <location>
        <begin position="535"/>
        <end position="557"/>
    </location>
</feature>
<reference evidence="2 3" key="1">
    <citation type="journal article" date="2013" name="PLoS ONE">
        <title>Predicting the Proteins of Angomonas deanei, Strigomonas culicis and Their Respective Endosymbionts Reveals New Aspects of the Trypanosomatidae Family.</title>
        <authorList>
            <person name="Motta M.C."/>
            <person name="Martins A.C."/>
            <person name="de Souza S.S."/>
            <person name="Catta-Preta C.M."/>
            <person name="Silva R."/>
            <person name="Klein C.C."/>
            <person name="de Almeida L.G."/>
            <person name="de Lima Cunha O."/>
            <person name="Ciapina L.P."/>
            <person name="Brocchi M."/>
            <person name="Colabardini A.C."/>
            <person name="de Araujo Lima B."/>
            <person name="Machado C.R."/>
            <person name="de Almeida Soares C.M."/>
            <person name="Probst C.M."/>
            <person name="de Menezes C.B."/>
            <person name="Thompson C.E."/>
            <person name="Bartholomeu D.C."/>
            <person name="Gradia D.F."/>
            <person name="Pavoni D.P."/>
            <person name="Grisard E.C."/>
            <person name="Fantinatti-Garboggini F."/>
            <person name="Marchini F.K."/>
            <person name="Rodrigues-Luiz G.F."/>
            <person name="Wagner G."/>
            <person name="Goldman G.H."/>
            <person name="Fietto J.L."/>
            <person name="Elias M.C."/>
            <person name="Goldman M.H."/>
            <person name="Sagot M.F."/>
            <person name="Pereira M."/>
            <person name="Stoco P.H."/>
            <person name="de Mendonca-Neto R.P."/>
            <person name="Teixeira S.M."/>
            <person name="Maciel T.E."/>
            <person name="de Oliveira Mendes T.A."/>
            <person name="Urmenyi T.P."/>
            <person name="de Souza W."/>
            <person name="Schenkman S."/>
            <person name="de Vasconcelos A.T."/>
        </authorList>
    </citation>
    <scope>NUCLEOTIDE SEQUENCE [LARGE SCALE GENOMIC DNA]</scope>
</reference>
<name>S9V8M2_9TRYP</name>
<comment type="caution">
    <text evidence="2">The sequence shown here is derived from an EMBL/GenBank/DDBJ whole genome shotgun (WGS) entry which is preliminary data.</text>
</comment>
<evidence type="ECO:0000256" key="1">
    <source>
        <dbReference type="SAM" id="MobiDB-lite"/>
    </source>
</evidence>
<proteinExistence type="predicted"/>
<organism evidence="2 3">
    <name type="scientific">Strigomonas culicis</name>
    <dbReference type="NCBI Taxonomy" id="28005"/>
    <lineage>
        <taxon>Eukaryota</taxon>
        <taxon>Discoba</taxon>
        <taxon>Euglenozoa</taxon>
        <taxon>Kinetoplastea</taxon>
        <taxon>Metakinetoplastina</taxon>
        <taxon>Trypanosomatida</taxon>
        <taxon>Trypanosomatidae</taxon>
        <taxon>Strigomonadinae</taxon>
        <taxon>Strigomonas</taxon>
    </lineage>
</organism>
<evidence type="ECO:0000313" key="3">
    <source>
        <dbReference type="Proteomes" id="UP000015354"/>
    </source>
</evidence>
<keyword evidence="3" id="KW-1185">Reference proteome</keyword>
<dbReference type="OrthoDB" id="271968at2759"/>
<evidence type="ECO:0000313" key="2">
    <source>
        <dbReference type="EMBL" id="EPY19300.1"/>
    </source>
</evidence>
<protein>
    <submittedName>
        <fullName evidence="2">Uncharacterized protein</fullName>
    </submittedName>
</protein>
<sequence>MHQTRRLSLSLDSIKNDSIKFQLYETFAAYGVVECVRFHEMTSYTPTSVTVQFQRLSSAERLLRDTAAHGKKWVAQCEVAVPHTGAALLATSPQPLDEARLRDLLHPPPDATFEEKSVHVLDANMLGGGGAIWDALSKAAACVAAHAVGRYVGVLAFASSRAAHDFLTQHQAAAAKAHRVYLQHLGPPEGELHQAARLLLCRRPAGQLAPDLQLRGFVVHMVSSTVCKVDAGVHREGLSDAADALLLLEVRTNFLKVGAGDEVLVRVVDMAHQTAILEKVIKSNAALPMRMMPRRLLTTAPGGAQGLHPQQVPRGGGLAGRPDLAGRLQRMLRERKLQKGEAADAAASPREVVCAYPKGLAPYTAMIIQVDRIGEDGVHAHCVQLPAAGGDASASAPVATPWAAFLPSALLPPLSGAEWQSFAVEGERMAVCLLYCVSVGESAATLRCVVSKTDADMGLGQRAAPPGSPAAADGAPPTVGQRLACALGHVVTADAVGVAESPALRLPAYLLVPGAATAASAFPIFAPEAGVAGAASACPPRGGGDGGEGSSPSTAGQPQLLDLVVSEVVAHDREYGCYGVAVSEALYARKRQRDEEEQQLQREETMRLVRERLAAALGKSAPAP</sequence>
<dbReference type="AlphaFoldDB" id="S9V8M2"/>
<accession>S9V8M2</accession>
<dbReference type="Proteomes" id="UP000015354">
    <property type="component" value="Unassembled WGS sequence"/>
</dbReference>
<feature type="region of interest" description="Disordered" evidence="1">
    <location>
        <begin position="299"/>
        <end position="320"/>
    </location>
</feature>